<comment type="caution">
    <text evidence="2">The sequence shown here is derived from an EMBL/GenBank/DDBJ whole genome shotgun (WGS) entry which is preliminary data.</text>
</comment>
<proteinExistence type="predicted"/>
<protein>
    <submittedName>
        <fullName evidence="2">ArsR/SmtB family transcription factor</fullName>
    </submittedName>
</protein>
<accession>A0ABW7Z700</accession>
<dbReference type="InterPro" id="IPR011991">
    <property type="entry name" value="ArsR-like_HTH"/>
</dbReference>
<gene>
    <name evidence="2" type="ORF">ACIBG2_37905</name>
</gene>
<reference evidence="2 3" key="1">
    <citation type="submission" date="2024-10" db="EMBL/GenBank/DDBJ databases">
        <title>The Natural Products Discovery Center: Release of the First 8490 Sequenced Strains for Exploring Actinobacteria Biosynthetic Diversity.</title>
        <authorList>
            <person name="Kalkreuter E."/>
            <person name="Kautsar S.A."/>
            <person name="Yang D."/>
            <person name="Bader C.D."/>
            <person name="Teijaro C.N."/>
            <person name="Fluegel L."/>
            <person name="Davis C.M."/>
            <person name="Simpson J.R."/>
            <person name="Lauterbach L."/>
            <person name="Steele A.D."/>
            <person name="Gui C."/>
            <person name="Meng S."/>
            <person name="Li G."/>
            <person name="Viehrig K."/>
            <person name="Ye F."/>
            <person name="Su P."/>
            <person name="Kiefer A.F."/>
            <person name="Nichols A."/>
            <person name="Cepeda A.J."/>
            <person name="Yan W."/>
            <person name="Fan B."/>
            <person name="Jiang Y."/>
            <person name="Adhikari A."/>
            <person name="Zheng C.-J."/>
            <person name="Schuster L."/>
            <person name="Cowan T.M."/>
            <person name="Smanski M.J."/>
            <person name="Chevrette M.G."/>
            <person name="De Carvalho L.P.S."/>
            <person name="Shen B."/>
        </authorList>
    </citation>
    <scope>NUCLEOTIDE SEQUENCE [LARGE SCALE GENOMIC DNA]</scope>
    <source>
        <strain evidence="2 3">NPDC050545</strain>
    </source>
</reference>
<evidence type="ECO:0000313" key="3">
    <source>
        <dbReference type="Proteomes" id="UP001612741"/>
    </source>
</evidence>
<name>A0ABW7Z700_9ACTN</name>
<sequence length="186" mass="21023">MAAHEVRKLTDLEALRTLSHPRRQRILDHLSAHGPATSADLARDLDLNTGATSYHLRELAKHGFVEEVPEKARGRERWWRHVPADIRFPLRSEQDDETRAVMDEMNARAYNEDVAAFRRALAASEPGGWGDAFPFSRGTVTVTLPQLAAFFEEYVALVMRYTDAGSADPEARRVHTRFLAFPDIAN</sequence>
<dbReference type="SMART" id="SM00418">
    <property type="entry name" value="HTH_ARSR"/>
    <property type="match status" value="1"/>
</dbReference>
<dbReference type="RefSeq" id="WP_397088997.1">
    <property type="nucleotide sequence ID" value="NZ_JBITGY010000011.1"/>
</dbReference>
<dbReference type="PROSITE" id="PS50987">
    <property type="entry name" value="HTH_ARSR_2"/>
    <property type="match status" value="1"/>
</dbReference>
<keyword evidence="3" id="KW-1185">Reference proteome</keyword>
<dbReference type="Gene3D" id="1.10.10.10">
    <property type="entry name" value="Winged helix-like DNA-binding domain superfamily/Winged helix DNA-binding domain"/>
    <property type="match status" value="1"/>
</dbReference>
<dbReference type="SUPFAM" id="SSF46785">
    <property type="entry name" value="Winged helix' DNA-binding domain"/>
    <property type="match status" value="1"/>
</dbReference>
<dbReference type="CDD" id="cd00090">
    <property type="entry name" value="HTH_ARSR"/>
    <property type="match status" value="1"/>
</dbReference>
<feature type="domain" description="HTH arsR-type" evidence="1">
    <location>
        <begin position="3"/>
        <end position="97"/>
    </location>
</feature>
<dbReference type="InterPro" id="IPR036388">
    <property type="entry name" value="WH-like_DNA-bd_sf"/>
</dbReference>
<dbReference type="EMBL" id="JBITGY010000011">
    <property type="protein sequence ID" value="MFI6503208.1"/>
    <property type="molecule type" value="Genomic_DNA"/>
</dbReference>
<organism evidence="2 3">
    <name type="scientific">Nonomuraea typhae</name>
    <dbReference type="NCBI Taxonomy" id="2603600"/>
    <lineage>
        <taxon>Bacteria</taxon>
        <taxon>Bacillati</taxon>
        <taxon>Actinomycetota</taxon>
        <taxon>Actinomycetes</taxon>
        <taxon>Streptosporangiales</taxon>
        <taxon>Streptosporangiaceae</taxon>
        <taxon>Nonomuraea</taxon>
    </lineage>
</organism>
<evidence type="ECO:0000259" key="1">
    <source>
        <dbReference type="PROSITE" id="PS50987"/>
    </source>
</evidence>
<dbReference type="Pfam" id="PF12840">
    <property type="entry name" value="HTH_20"/>
    <property type="match status" value="1"/>
</dbReference>
<evidence type="ECO:0000313" key="2">
    <source>
        <dbReference type="EMBL" id="MFI6503208.1"/>
    </source>
</evidence>
<dbReference type="InterPro" id="IPR001845">
    <property type="entry name" value="HTH_ArsR_DNA-bd_dom"/>
</dbReference>
<dbReference type="Proteomes" id="UP001612741">
    <property type="component" value="Unassembled WGS sequence"/>
</dbReference>
<dbReference type="InterPro" id="IPR036390">
    <property type="entry name" value="WH_DNA-bd_sf"/>
</dbReference>